<sequence length="185" mass="20320">MVRLLIWTIGAYKEGARLDSDRLMSLLTDDLRPDRRDLADIVHPQPLNLTSDLKEFQSVGGDDKVLGSNPTVPGVLGSNPTVPEIQDSNPTVLAYKGLSPDLKATYDHIELYDTTSECPNLHQNGTKRKYKLHTTQAFPHSAMIRCLRRRCLADVGGVTIAWGGGPKFGGAVVFLDRLPAILVPF</sequence>
<gene>
    <name evidence="1" type="ORF">BRAFLDRAFT_81710</name>
</gene>
<accession>C3YX45</accession>
<name>C3YX45_BRAFL</name>
<dbReference type="EMBL" id="GG666562">
    <property type="protein sequence ID" value="EEN55063.1"/>
    <property type="molecule type" value="Genomic_DNA"/>
</dbReference>
<dbReference type="AlphaFoldDB" id="C3YX45"/>
<protein>
    <submittedName>
        <fullName evidence="1">Uncharacterized protein</fullName>
    </submittedName>
</protein>
<proteinExistence type="predicted"/>
<dbReference type="InParanoid" id="C3YX45"/>
<evidence type="ECO:0000313" key="1">
    <source>
        <dbReference type="EMBL" id="EEN55063.1"/>
    </source>
</evidence>
<organism>
    <name type="scientific">Branchiostoma floridae</name>
    <name type="common">Florida lancelet</name>
    <name type="synonym">Amphioxus</name>
    <dbReference type="NCBI Taxonomy" id="7739"/>
    <lineage>
        <taxon>Eukaryota</taxon>
        <taxon>Metazoa</taxon>
        <taxon>Chordata</taxon>
        <taxon>Cephalochordata</taxon>
        <taxon>Leptocardii</taxon>
        <taxon>Amphioxiformes</taxon>
        <taxon>Branchiostomatidae</taxon>
        <taxon>Branchiostoma</taxon>
    </lineage>
</organism>
<reference evidence="1" key="1">
    <citation type="journal article" date="2008" name="Nature">
        <title>The amphioxus genome and the evolution of the chordate karyotype.</title>
        <authorList>
            <consortium name="US DOE Joint Genome Institute (JGI-PGF)"/>
            <person name="Putnam N.H."/>
            <person name="Butts T."/>
            <person name="Ferrier D.E.K."/>
            <person name="Furlong R.F."/>
            <person name="Hellsten U."/>
            <person name="Kawashima T."/>
            <person name="Robinson-Rechavi M."/>
            <person name="Shoguchi E."/>
            <person name="Terry A."/>
            <person name="Yu J.-K."/>
            <person name="Benito-Gutierrez E.L."/>
            <person name="Dubchak I."/>
            <person name="Garcia-Fernandez J."/>
            <person name="Gibson-Brown J.J."/>
            <person name="Grigoriev I.V."/>
            <person name="Horton A.C."/>
            <person name="de Jong P.J."/>
            <person name="Jurka J."/>
            <person name="Kapitonov V.V."/>
            <person name="Kohara Y."/>
            <person name="Kuroki Y."/>
            <person name="Lindquist E."/>
            <person name="Lucas S."/>
            <person name="Osoegawa K."/>
            <person name="Pennacchio L.A."/>
            <person name="Salamov A.A."/>
            <person name="Satou Y."/>
            <person name="Sauka-Spengler T."/>
            <person name="Schmutz J."/>
            <person name="Shin-I T."/>
            <person name="Toyoda A."/>
            <person name="Bronner-Fraser M."/>
            <person name="Fujiyama A."/>
            <person name="Holland L.Z."/>
            <person name="Holland P.W.H."/>
            <person name="Satoh N."/>
            <person name="Rokhsar D.S."/>
        </authorList>
    </citation>
    <scope>NUCLEOTIDE SEQUENCE [LARGE SCALE GENOMIC DNA]</scope>
    <source>
        <strain evidence="1">S238N-H82</strain>
        <tissue evidence="1">Testes</tissue>
    </source>
</reference>